<protein>
    <submittedName>
        <fullName evidence="4">AbrB/MazE/SpoVT family DNA-binding domain-containing protein</fullName>
    </submittedName>
</protein>
<dbReference type="GO" id="GO:0003677">
    <property type="term" value="F:DNA binding"/>
    <property type="evidence" value="ECO:0007669"/>
    <property type="project" value="UniProtKB-UniRule"/>
</dbReference>
<evidence type="ECO:0000256" key="2">
    <source>
        <dbReference type="SAM" id="MobiDB-lite"/>
    </source>
</evidence>
<comment type="caution">
    <text evidence="4">The sequence shown here is derived from an EMBL/GenBank/DDBJ whole genome shotgun (WGS) entry which is preliminary data.</text>
</comment>
<name>A0A833LVI2_9LEPT</name>
<organism evidence="4 5">
    <name type="scientific">Leptonema illini</name>
    <dbReference type="NCBI Taxonomy" id="183"/>
    <lineage>
        <taxon>Bacteria</taxon>
        <taxon>Pseudomonadati</taxon>
        <taxon>Spirochaetota</taxon>
        <taxon>Spirochaetia</taxon>
        <taxon>Leptospirales</taxon>
        <taxon>Leptospiraceae</taxon>
        <taxon>Leptonema</taxon>
    </lineage>
</organism>
<dbReference type="AlphaFoldDB" id="A0A833LVI2"/>
<keyword evidence="1 4" id="KW-0238">DNA-binding</keyword>
<dbReference type="InterPro" id="IPR037914">
    <property type="entry name" value="SpoVT-AbrB_sf"/>
</dbReference>
<dbReference type="SMART" id="SM00966">
    <property type="entry name" value="SpoVT_AbrB"/>
    <property type="match status" value="1"/>
</dbReference>
<dbReference type="Gene3D" id="2.10.260.10">
    <property type="match status" value="1"/>
</dbReference>
<dbReference type="InterPro" id="IPR007159">
    <property type="entry name" value="SpoVT-AbrB_dom"/>
</dbReference>
<dbReference type="PROSITE" id="PS51740">
    <property type="entry name" value="SPOVT_ABRB"/>
    <property type="match status" value="1"/>
</dbReference>
<feature type="region of interest" description="Disordered" evidence="2">
    <location>
        <begin position="1"/>
        <end position="27"/>
    </location>
</feature>
<reference evidence="4 5" key="1">
    <citation type="submission" date="2019-10" db="EMBL/GenBank/DDBJ databases">
        <title>Extracellular Electron Transfer in a Candidatus Methanoperedens spp. Enrichment Culture.</title>
        <authorList>
            <person name="Berger S."/>
            <person name="Rangel Shaw D."/>
            <person name="Berben T."/>
            <person name="In 'T Zandt M."/>
            <person name="Frank J."/>
            <person name="Reimann J."/>
            <person name="Jetten M.S.M."/>
            <person name="Welte C.U."/>
        </authorList>
    </citation>
    <scope>NUCLEOTIDE SEQUENCE [LARGE SCALE GENOMIC DNA]</scope>
    <source>
        <strain evidence="4">SB12</strain>
    </source>
</reference>
<evidence type="ECO:0000313" key="4">
    <source>
        <dbReference type="EMBL" id="KAB2929796.1"/>
    </source>
</evidence>
<accession>A0A833LVI2</accession>
<evidence type="ECO:0000259" key="3">
    <source>
        <dbReference type="PROSITE" id="PS51740"/>
    </source>
</evidence>
<sequence length="102" mass="10517">MSKTTSKSASHSSSASTADSNDRNACGPCCRIESIVSTDERGQMVLPRDVREKAGIKPGDKLALVSFENNGKITCVALVPADSLSGTVQDLLGPLLGVTPVG</sequence>
<dbReference type="NCBIfam" id="TIGR01439">
    <property type="entry name" value="lp_hng_hel_AbrB"/>
    <property type="match status" value="1"/>
</dbReference>
<feature type="compositionally biased region" description="Low complexity" evidence="2">
    <location>
        <begin position="1"/>
        <end position="19"/>
    </location>
</feature>
<feature type="domain" description="SpoVT-AbrB" evidence="3">
    <location>
        <begin position="33"/>
        <end position="83"/>
    </location>
</feature>
<proteinExistence type="predicted"/>
<dbReference type="EMBL" id="WBUI01000026">
    <property type="protein sequence ID" value="KAB2929796.1"/>
    <property type="molecule type" value="Genomic_DNA"/>
</dbReference>
<gene>
    <name evidence="4" type="ORF">F9K24_18715</name>
</gene>
<dbReference type="Pfam" id="PF04014">
    <property type="entry name" value="MazE_antitoxin"/>
    <property type="match status" value="1"/>
</dbReference>
<dbReference type="SUPFAM" id="SSF89447">
    <property type="entry name" value="AbrB/MazE/MraZ-like"/>
    <property type="match status" value="1"/>
</dbReference>
<evidence type="ECO:0000313" key="5">
    <source>
        <dbReference type="Proteomes" id="UP000460298"/>
    </source>
</evidence>
<dbReference type="NCBIfam" id="NF040962">
    <property type="entry name" value="near_HgcAB"/>
    <property type="match status" value="1"/>
</dbReference>
<dbReference type="Proteomes" id="UP000460298">
    <property type="component" value="Unassembled WGS sequence"/>
</dbReference>
<evidence type="ECO:0000256" key="1">
    <source>
        <dbReference type="PROSITE-ProRule" id="PRU01076"/>
    </source>
</evidence>